<name>A0A1W1CE58_9ZZZZ</name>
<sequence>MQKNDILVSIITVVYNGEKYLQQTIDSIKTQSYKNIEYIIIDGGSTDNTINIIKNNRDVISSWISEEDRGLYDAMNKGITLAKGELIGIVNSDDWYEEDTVETVVKAYQENPNKSIFHGDRYDILENGDKKRFNHNPSILKFKYYSMTFNHPTMFITSTEYKEHIYNINLASYADYQFVLEAWLKDSNKFFYINKVLSNFRLGGISASLSLKKELEEGYIARKSAGLPTIQNIISYMFRLGVSFIYKIRNIFRN</sequence>
<accession>A0A1W1CE58</accession>
<dbReference type="InterPro" id="IPR001173">
    <property type="entry name" value="Glyco_trans_2-like"/>
</dbReference>
<proteinExistence type="predicted"/>
<dbReference type="PANTHER" id="PTHR22916:SF67">
    <property type="entry name" value="COLANIC ACID BIOSYNTHESIS GLYCOSYL TRANSFERASE WCAE-RELATED"/>
    <property type="match status" value="1"/>
</dbReference>
<evidence type="ECO:0000313" key="2">
    <source>
        <dbReference type="EMBL" id="SFV64118.1"/>
    </source>
</evidence>
<dbReference type="CDD" id="cd06433">
    <property type="entry name" value="GT_2_WfgS_like"/>
    <property type="match status" value="1"/>
</dbReference>
<dbReference type="Gene3D" id="3.90.550.10">
    <property type="entry name" value="Spore Coat Polysaccharide Biosynthesis Protein SpsA, Chain A"/>
    <property type="match status" value="1"/>
</dbReference>
<dbReference type="InterPro" id="IPR029044">
    <property type="entry name" value="Nucleotide-diphossugar_trans"/>
</dbReference>
<evidence type="ECO:0000259" key="1">
    <source>
        <dbReference type="Pfam" id="PF00535"/>
    </source>
</evidence>
<dbReference type="EMBL" id="FPHG01000064">
    <property type="protein sequence ID" value="SFV64118.1"/>
    <property type="molecule type" value="Genomic_DNA"/>
</dbReference>
<keyword evidence="2" id="KW-0808">Transferase</keyword>
<dbReference type="SUPFAM" id="SSF53448">
    <property type="entry name" value="Nucleotide-diphospho-sugar transferases"/>
    <property type="match status" value="1"/>
</dbReference>
<protein>
    <submittedName>
        <fullName evidence="2">Glycosyl transferase, group 2 family protein</fullName>
    </submittedName>
</protein>
<feature type="domain" description="Glycosyltransferase 2-like" evidence="1">
    <location>
        <begin position="9"/>
        <end position="157"/>
    </location>
</feature>
<dbReference type="Pfam" id="PF00535">
    <property type="entry name" value="Glycos_transf_2"/>
    <property type="match status" value="1"/>
</dbReference>
<organism evidence="2">
    <name type="scientific">hydrothermal vent metagenome</name>
    <dbReference type="NCBI Taxonomy" id="652676"/>
    <lineage>
        <taxon>unclassified sequences</taxon>
        <taxon>metagenomes</taxon>
        <taxon>ecological metagenomes</taxon>
    </lineage>
</organism>
<reference evidence="2" key="1">
    <citation type="submission" date="2016-10" db="EMBL/GenBank/DDBJ databases">
        <authorList>
            <person name="de Groot N.N."/>
        </authorList>
    </citation>
    <scope>NUCLEOTIDE SEQUENCE</scope>
</reference>
<gene>
    <name evidence="2" type="ORF">MNB_SV-9-261</name>
</gene>
<dbReference type="PANTHER" id="PTHR22916">
    <property type="entry name" value="GLYCOSYLTRANSFERASE"/>
    <property type="match status" value="1"/>
</dbReference>
<dbReference type="GO" id="GO:0016740">
    <property type="term" value="F:transferase activity"/>
    <property type="evidence" value="ECO:0007669"/>
    <property type="project" value="UniProtKB-KW"/>
</dbReference>
<dbReference type="AlphaFoldDB" id="A0A1W1CE58"/>